<organism evidence="4 5">
    <name type="scientific">Paragonimus heterotremus</name>
    <dbReference type="NCBI Taxonomy" id="100268"/>
    <lineage>
        <taxon>Eukaryota</taxon>
        <taxon>Metazoa</taxon>
        <taxon>Spiralia</taxon>
        <taxon>Lophotrochozoa</taxon>
        <taxon>Platyhelminthes</taxon>
        <taxon>Trematoda</taxon>
        <taxon>Digenea</taxon>
        <taxon>Plagiorchiida</taxon>
        <taxon>Troglotremata</taxon>
        <taxon>Troglotrematidae</taxon>
        <taxon>Paragonimus</taxon>
    </lineage>
</organism>
<keyword evidence="1" id="KW-0732">Signal</keyword>
<dbReference type="InterPro" id="IPR050941">
    <property type="entry name" value="CCN"/>
</dbReference>
<dbReference type="GO" id="GO:0031012">
    <property type="term" value="C:extracellular matrix"/>
    <property type="evidence" value="ECO:0007669"/>
    <property type="project" value="TreeGrafter"/>
</dbReference>
<keyword evidence="5" id="KW-1185">Reference proteome</keyword>
<dbReference type="PANTHER" id="PTHR11348">
    <property type="entry name" value="CONNECTIVE TISSUE GROWTH FACTOR-RELATED"/>
    <property type="match status" value="1"/>
</dbReference>
<evidence type="ECO:0000256" key="1">
    <source>
        <dbReference type="ARBA" id="ARBA00022729"/>
    </source>
</evidence>
<dbReference type="AlphaFoldDB" id="A0A8J4WJ24"/>
<proteinExistence type="predicted"/>
<dbReference type="EMBL" id="LUCH01002096">
    <property type="protein sequence ID" value="KAF5401994.1"/>
    <property type="molecule type" value="Genomic_DNA"/>
</dbReference>
<dbReference type="InterPro" id="IPR000867">
    <property type="entry name" value="IGFBP-like"/>
</dbReference>
<evidence type="ECO:0000313" key="5">
    <source>
        <dbReference type="Proteomes" id="UP000748531"/>
    </source>
</evidence>
<dbReference type="SUPFAM" id="SSF57184">
    <property type="entry name" value="Growth factor receptor domain"/>
    <property type="match status" value="1"/>
</dbReference>
<dbReference type="SMART" id="SM00121">
    <property type="entry name" value="IB"/>
    <property type="match status" value="1"/>
</dbReference>
<dbReference type="PANTHER" id="PTHR11348:SF17">
    <property type="entry name" value="CCN"/>
    <property type="match status" value="1"/>
</dbReference>
<dbReference type="OrthoDB" id="365605at2759"/>
<dbReference type="GO" id="GO:0005178">
    <property type="term" value="F:integrin binding"/>
    <property type="evidence" value="ECO:0007669"/>
    <property type="project" value="TreeGrafter"/>
</dbReference>
<reference evidence="4" key="1">
    <citation type="submission" date="2019-05" db="EMBL/GenBank/DDBJ databases">
        <title>Annotation for the trematode Paragonimus heterotremus.</title>
        <authorList>
            <person name="Choi Y.-J."/>
        </authorList>
    </citation>
    <scope>NUCLEOTIDE SEQUENCE</scope>
    <source>
        <strain evidence="4">LC</strain>
    </source>
</reference>
<evidence type="ECO:0000256" key="2">
    <source>
        <dbReference type="ARBA" id="ARBA00023157"/>
    </source>
</evidence>
<dbReference type="GO" id="GO:0007155">
    <property type="term" value="P:cell adhesion"/>
    <property type="evidence" value="ECO:0007669"/>
    <property type="project" value="TreeGrafter"/>
</dbReference>
<dbReference type="GO" id="GO:0045597">
    <property type="term" value="P:positive regulation of cell differentiation"/>
    <property type="evidence" value="ECO:0007669"/>
    <property type="project" value="TreeGrafter"/>
</dbReference>
<dbReference type="GO" id="GO:0007165">
    <property type="term" value="P:signal transduction"/>
    <property type="evidence" value="ECO:0007669"/>
    <property type="project" value="TreeGrafter"/>
</dbReference>
<dbReference type="InterPro" id="IPR009030">
    <property type="entry name" value="Growth_fac_rcpt_cys_sf"/>
</dbReference>
<dbReference type="PROSITE" id="PS51323">
    <property type="entry name" value="IGFBP_N_2"/>
    <property type="match status" value="1"/>
</dbReference>
<sequence>MHPTADLVIHDLVPPCYECTVNNVNQSGLINYRSTDVCPLPCTCHANEKPDCSLGVSIIRDGCDCCWICARQSGESCSLRFKCDSVDHLDCYYETVLDMSTAAVVRQSLTFGVKKKLTLIPPEANAVGTCWSE</sequence>
<accession>A0A8J4WJ24</accession>
<evidence type="ECO:0000313" key="4">
    <source>
        <dbReference type="EMBL" id="KAF5401994.1"/>
    </source>
</evidence>
<name>A0A8J4WJ24_9TREM</name>
<dbReference type="Proteomes" id="UP000748531">
    <property type="component" value="Unassembled WGS sequence"/>
</dbReference>
<keyword evidence="2" id="KW-1015">Disulfide bond</keyword>
<dbReference type="Pfam" id="PF00219">
    <property type="entry name" value="IGFBP"/>
    <property type="match status" value="1"/>
</dbReference>
<dbReference type="GO" id="GO:0005615">
    <property type="term" value="C:extracellular space"/>
    <property type="evidence" value="ECO:0007669"/>
    <property type="project" value="TreeGrafter"/>
</dbReference>
<gene>
    <name evidence="4" type="ORF">PHET_04574</name>
</gene>
<feature type="domain" description="IGFBP N-terminal" evidence="3">
    <location>
        <begin position="34"/>
        <end position="117"/>
    </location>
</feature>
<protein>
    <recommendedName>
        <fullName evidence="3">IGFBP N-terminal domain-containing protein</fullName>
    </recommendedName>
</protein>
<evidence type="ECO:0000259" key="3">
    <source>
        <dbReference type="PROSITE" id="PS51323"/>
    </source>
</evidence>
<comment type="caution">
    <text evidence="4">The sequence shown here is derived from an EMBL/GenBank/DDBJ whole genome shotgun (WGS) entry which is preliminary data.</text>
</comment>
<dbReference type="GO" id="GO:0008201">
    <property type="term" value="F:heparin binding"/>
    <property type="evidence" value="ECO:0007669"/>
    <property type="project" value="TreeGrafter"/>
</dbReference>